<reference evidence="2 3" key="2">
    <citation type="submission" date="2023-11" db="EMBL/GenBank/DDBJ databases">
        <authorList>
            <person name="Lara A.C."/>
            <person name="Chronakova A."/>
        </authorList>
    </citation>
    <scope>NUCLEOTIDE SEQUENCE [LARGE SCALE GENOMIC DNA]</scope>
    <source>
        <strain evidence="2 3">BCCO 10_0061</strain>
    </source>
</reference>
<feature type="region of interest" description="Disordered" evidence="1">
    <location>
        <begin position="126"/>
        <end position="164"/>
    </location>
</feature>
<evidence type="ECO:0000313" key="3">
    <source>
        <dbReference type="Proteomes" id="UP001285352"/>
    </source>
</evidence>
<accession>A0ABU4VCJ4</accession>
<dbReference type="RefSeq" id="WP_319981509.1">
    <property type="nucleotide sequence ID" value="NZ_JAXAVU010000018.1"/>
</dbReference>
<reference evidence="2 3" key="1">
    <citation type="submission" date="2023-11" db="EMBL/GenBank/DDBJ databases">
        <title>Lentzea sokolovensis, sp. nov., Lentzea kristufkii, sp. nov., and Lentzea miocenensis, sp. nov., rare actinobacteria from Sokolov Coal Basin, Miocene lacustrine sediment, Czech Republic.</title>
        <authorList>
            <person name="Lara A."/>
            <person name="Kotroba L."/>
            <person name="Nouioui I."/>
            <person name="Neumann-Schaal M."/>
            <person name="Mast Y."/>
            <person name="Chronakova A."/>
        </authorList>
    </citation>
    <scope>NUCLEOTIDE SEQUENCE [LARGE SCALE GENOMIC DNA]</scope>
    <source>
        <strain evidence="2 3">BCCO 10_0061</strain>
    </source>
</reference>
<evidence type="ECO:0000256" key="1">
    <source>
        <dbReference type="SAM" id="MobiDB-lite"/>
    </source>
</evidence>
<keyword evidence="3" id="KW-1185">Reference proteome</keyword>
<name>A0ABU4VCJ4_9PSEU</name>
<gene>
    <name evidence="2" type="ORF">SK854_45935</name>
</gene>
<protein>
    <submittedName>
        <fullName evidence="2">Uncharacterized protein</fullName>
    </submittedName>
</protein>
<proteinExistence type="predicted"/>
<organism evidence="2 3">
    <name type="scientific">Lentzea sokolovensis</name>
    <dbReference type="NCBI Taxonomy" id="3095429"/>
    <lineage>
        <taxon>Bacteria</taxon>
        <taxon>Bacillati</taxon>
        <taxon>Actinomycetota</taxon>
        <taxon>Actinomycetes</taxon>
        <taxon>Pseudonocardiales</taxon>
        <taxon>Pseudonocardiaceae</taxon>
        <taxon>Lentzea</taxon>
    </lineage>
</organism>
<dbReference type="EMBL" id="JAXAVU010000018">
    <property type="protein sequence ID" value="MDX8149532.1"/>
    <property type="molecule type" value="Genomic_DNA"/>
</dbReference>
<evidence type="ECO:0000313" key="2">
    <source>
        <dbReference type="EMBL" id="MDX8149532.1"/>
    </source>
</evidence>
<comment type="caution">
    <text evidence="2">The sequence shown here is derived from an EMBL/GenBank/DDBJ whole genome shotgun (WGS) entry which is preliminary data.</text>
</comment>
<sequence length="209" mass="22570">MTLTLEPILRSADIDPSDARRSTTPSCASARTPAFLAYTPTPPAMSQVRILPPVIAGFSSVGRDLLRWWLSSQNTVAAIHRDEVVMNGAAPDRAIAMDAAIALPRTLAAESREVYEQERAGEFGRWGDVDRVDRSAPPTGSVPQAVSNEREPRQTEQGEACDSVPLVDDYASSRRFRPVQQVHPFVVTSFAVSQNEGASGSLFTPSSAC</sequence>
<dbReference type="Proteomes" id="UP001285352">
    <property type="component" value="Unassembled WGS sequence"/>
</dbReference>